<evidence type="ECO:0000256" key="1">
    <source>
        <dbReference type="ARBA" id="ARBA00001947"/>
    </source>
</evidence>
<evidence type="ECO:0000313" key="8">
    <source>
        <dbReference type="Proteomes" id="UP000186096"/>
    </source>
</evidence>
<feature type="domain" description="Adenosine deaminase" evidence="6">
    <location>
        <begin position="8"/>
        <end position="311"/>
    </location>
</feature>
<dbReference type="SUPFAM" id="SSF51556">
    <property type="entry name" value="Metallo-dependent hydrolases"/>
    <property type="match status" value="1"/>
</dbReference>
<dbReference type="EMBL" id="FTNI01000038">
    <property type="protein sequence ID" value="SIS20538.1"/>
    <property type="molecule type" value="Genomic_DNA"/>
</dbReference>
<dbReference type="RefSeq" id="WP_076442034.1">
    <property type="nucleotide sequence ID" value="NZ_FTNI01000038.1"/>
</dbReference>
<keyword evidence="4" id="KW-0378">Hydrolase</keyword>
<dbReference type="InterPro" id="IPR006330">
    <property type="entry name" value="Ado/ade_deaminase"/>
</dbReference>
<dbReference type="Proteomes" id="UP000186096">
    <property type="component" value="Unassembled WGS sequence"/>
</dbReference>
<evidence type="ECO:0000256" key="2">
    <source>
        <dbReference type="ARBA" id="ARBA00006676"/>
    </source>
</evidence>
<dbReference type="GO" id="GO:0016814">
    <property type="term" value="F:hydrolase activity, acting on carbon-nitrogen (but not peptide) bonds, in cyclic amidines"/>
    <property type="evidence" value="ECO:0007669"/>
    <property type="project" value="UniProtKB-ARBA"/>
</dbReference>
<protein>
    <submittedName>
        <fullName evidence="7">Adenosine deaminase</fullName>
    </submittedName>
</protein>
<dbReference type="InterPro" id="IPR001365">
    <property type="entry name" value="A_deaminase_dom"/>
</dbReference>
<gene>
    <name evidence="7" type="ORF">SAMN05421833_13818</name>
</gene>
<comment type="cofactor">
    <cofactor evidence="1">
        <name>Zn(2+)</name>
        <dbReference type="ChEBI" id="CHEBI:29105"/>
    </cofactor>
</comment>
<dbReference type="PANTHER" id="PTHR43114:SF6">
    <property type="entry name" value="ADENINE DEAMINASE"/>
    <property type="match status" value="1"/>
</dbReference>
<accession>A0A1N7H7A3</accession>
<dbReference type="Pfam" id="PF00962">
    <property type="entry name" value="A_deaminase"/>
    <property type="match status" value="1"/>
</dbReference>
<evidence type="ECO:0000256" key="4">
    <source>
        <dbReference type="ARBA" id="ARBA00022801"/>
    </source>
</evidence>
<dbReference type="InterPro" id="IPR032466">
    <property type="entry name" value="Metal_Hydrolase"/>
</dbReference>
<reference evidence="8" key="1">
    <citation type="submission" date="2017-01" db="EMBL/GenBank/DDBJ databases">
        <authorList>
            <person name="Varghese N."/>
            <person name="Submissions S."/>
        </authorList>
    </citation>
    <scope>NUCLEOTIDE SEQUENCE [LARGE SCALE GENOMIC DNA]</scope>
    <source>
        <strain evidence="8">ATCC 12950</strain>
    </source>
</reference>
<dbReference type="AlphaFoldDB" id="A0A1N7H7A3"/>
<keyword evidence="3" id="KW-0479">Metal-binding</keyword>
<evidence type="ECO:0000259" key="6">
    <source>
        <dbReference type="Pfam" id="PF00962"/>
    </source>
</evidence>
<dbReference type="PANTHER" id="PTHR43114">
    <property type="entry name" value="ADENINE DEAMINASE"/>
    <property type="match status" value="1"/>
</dbReference>
<organism evidence="7 8">
    <name type="scientific">Microbispora rosea</name>
    <dbReference type="NCBI Taxonomy" id="58117"/>
    <lineage>
        <taxon>Bacteria</taxon>
        <taxon>Bacillati</taxon>
        <taxon>Actinomycetota</taxon>
        <taxon>Actinomycetes</taxon>
        <taxon>Streptosporangiales</taxon>
        <taxon>Streptosporangiaceae</taxon>
        <taxon>Microbispora</taxon>
    </lineage>
</organism>
<name>A0A1N7H7A3_9ACTN</name>
<comment type="similarity">
    <text evidence="2">Belongs to the metallo-dependent hydrolases superfamily. Adenosine and AMP deaminases family.</text>
</comment>
<dbReference type="Gene3D" id="3.20.20.140">
    <property type="entry name" value="Metal-dependent hydrolases"/>
    <property type="match status" value="1"/>
</dbReference>
<evidence type="ECO:0000256" key="3">
    <source>
        <dbReference type="ARBA" id="ARBA00022723"/>
    </source>
</evidence>
<evidence type="ECO:0000313" key="7">
    <source>
        <dbReference type="EMBL" id="SIS20538.1"/>
    </source>
</evidence>
<dbReference type="GO" id="GO:0046872">
    <property type="term" value="F:metal ion binding"/>
    <property type="evidence" value="ECO:0007669"/>
    <property type="project" value="UniProtKB-KW"/>
</dbReference>
<dbReference type="NCBIfam" id="TIGR01430">
    <property type="entry name" value="aden_deam"/>
    <property type="match status" value="1"/>
</dbReference>
<sequence length="315" mass="34338">MRDLRLLPKAHLHTHLESTVRPATIRELGGEPPVQDRPFSDFREFADQRARVRALLRDHGHFRRIAEEFCQDEAAQGVRYAEVTFTAAAHGERLGDPDMPLEAVLEGLAAGAERYGIQTRVILDHSRRRPADRLWRSLKLATRHPQVIAIGLAGDEAYPAAPFAEVFQAAREAGVHLVHHAGETAGPASVREALAVGCAERIGHGIRVLEDPDLVAELRGRRVPLEVCPSSNVLLGLVPSLAEHPLPRLVEAGLTVTLNTDGETSLAAEYQRAREIFGCSDEELADLARASVECGFAPAEVKAQIGAAIDRWLSG</sequence>
<dbReference type="STRING" id="58117.SAMN05421833_13818"/>
<proteinExistence type="inferred from homology"/>
<keyword evidence="5" id="KW-0862">Zinc</keyword>
<evidence type="ECO:0000256" key="5">
    <source>
        <dbReference type="ARBA" id="ARBA00022833"/>
    </source>
</evidence>
<dbReference type="GO" id="GO:0019239">
    <property type="term" value="F:deaminase activity"/>
    <property type="evidence" value="ECO:0007669"/>
    <property type="project" value="InterPro"/>
</dbReference>
<keyword evidence="8" id="KW-1185">Reference proteome</keyword>